<keyword evidence="6 8" id="KW-0472">Membrane</keyword>
<comment type="similarity">
    <text evidence="6">Belongs to the RnfG family.</text>
</comment>
<feature type="modified residue" description="FMN phosphoryl threonine" evidence="6">
    <location>
        <position position="190"/>
    </location>
</feature>
<evidence type="ECO:0000256" key="8">
    <source>
        <dbReference type="SAM" id="Phobius"/>
    </source>
</evidence>
<gene>
    <name evidence="10" type="primary">rsxG</name>
    <name evidence="6" type="synonym">rnfG</name>
    <name evidence="10" type="ORF">ACFSJ3_00885</name>
</gene>
<protein>
    <recommendedName>
        <fullName evidence="6">Ion-translocating oxidoreductase complex subunit G</fullName>
        <ecNumber evidence="6">7.-.-.-</ecNumber>
    </recommendedName>
    <alternativeName>
        <fullName evidence="6">Rnf electron transport complex subunit G</fullName>
    </alternativeName>
</protein>
<keyword evidence="11" id="KW-1185">Reference proteome</keyword>
<evidence type="ECO:0000256" key="7">
    <source>
        <dbReference type="SAM" id="MobiDB-lite"/>
    </source>
</evidence>
<feature type="transmembrane region" description="Helical" evidence="8">
    <location>
        <begin position="28"/>
        <end position="48"/>
    </location>
</feature>
<reference evidence="11" key="1">
    <citation type="journal article" date="2019" name="Int. J. Syst. Evol. Microbiol.">
        <title>The Global Catalogue of Microorganisms (GCM) 10K type strain sequencing project: providing services to taxonomists for standard genome sequencing and annotation.</title>
        <authorList>
            <consortium name="The Broad Institute Genomics Platform"/>
            <consortium name="The Broad Institute Genome Sequencing Center for Infectious Disease"/>
            <person name="Wu L."/>
            <person name="Ma J."/>
        </authorList>
    </citation>
    <scope>NUCLEOTIDE SEQUENCE [LARGE SCALE GENOMIC DNA]</scope>
    <source>
        <strain evidence="11">CGMCC 1.10992</strain>
    </source>
</reference>
<dbReference type="InterPro" id="IPR010209">
    <property type="entry name" value="Ion_transpt_RnfG/RsxG"/>
</dbReference>
<dbReference type="NCBIfam" id="TIGR01947">
    <property type="entry name" value="rnfG"/>
    <property type="match status" value="1"/>
</dbReference>
<accession>A0ABW4XIC0</accession>
<feature type="domain" description="FMN-binding" evidence="9">
    <location>
        <begin position="115"/>
        <end position="207"/>
    </location>
</feature>
<dbReference type="InterPro" id="IPR007329">
    <property type="entry name" value="FMN-bd"/>
</dbReference>
<keyword evidence="5 6" id="KW-0249">Electron transport</keyword>
<dbReference type="HAMAP" id="MF_00479">
    <property type="entry name" value="RsxG_RnfG"/>
    <property type="match status" value="1"/>
</dbReference>
<dbReference type="EMBL" id="JBHUHT010000004">
    <property type="protein sequence ID" value="MFD2094525.1"/>
    <property type="molecule type" value="Genomic_DNA"/>
</dbReference>
<evidence type="ECO:0000256" key="6">
    <source>
        <dbReference type="HAMAP-Rule" id="MF_00479"/>
    </source>
</evidence>
<comment type="subunit">
    <text evidence="6">The complex is composed of six subunits: RnfA, RnfB, RnfC, RnfD, RnfE and RnfG.</text>
</comment>
<keyword evidence="3 6" id="KW-0285">Flavoprotein</keyword>
<evidence type="ECO:0000313" key="11">
    <source>
        <dbReference type="Proteomes" id="UP001597380"/>
    </source>
</evidence>
<comment type="cofactor">
    <cofactor evidence="6">
        <name>FMN</name>
        <dbReference type="ChEBI" id="CHEBI:58210"/>
    </cofactor>
</comment>
<evidence type="ECO:0000256" key="3">
    <source>
        <dbReference type="ARBA" id="ARBA00022630"/>
    </source>
</evidence>
<dbReference type="Pfam" id="PF04205">
    <property type="entry name" value="FMN_bind"/>
    <property type="match status" value="1"/>
</dbReference>
<dbReference type="RefSeq" id="WP_345338688.1">
    <property type="nucleotide sequence ID" value="NZ_BAABLI010000007.1"/>
</dbReference>
<evidence type="ECO:0000259" key="9">
    <source>
        <dbReference type="SMART" id="SM00900"/>
    </source>
</evidence>
<keyword evidence="4 6" id="KW-0288">FMN</keyword>
<feature type="compositionally biased region" description="Polar residues" evidence="7">
    <location>
        <begin position="221"/>
        <end position="246"/>
    </location>
</feature>
<keyword evidence="6 8" id="KW-1133">Transmembrane helix</keyword>
<feature type="region of interest" description="Disordered" evidence="7">
    <location>
        <begin position="215"/>
        <end position="246"/>
    </location>
</feature>
<evidence type="ECO:0000256" key="2">
    <source>
        <dbReference type="ARBA" id="ARBA00022553"/>
    </source>
</evidence>
<name>A0ABW4XIC0_9GAMM</name>
<evidence type="ECO:0000256" key="1">
    <source>
        <dbReference type="ARBA" id="ARBA00022448"/>
    </source>
</evidence>
<dbReference type="EC" id="7.-.-.-" evidence="6"/>
<dbReference type="PANTHER" id="PTHR36118:SF1">
    <property type="entry name" value="ION-TRANSLOCATING OXIDOREDUCTASE COMPLEX SUBUNIT G"/>
    <property type="match status" value="1"/>
</dbReference>
<comment type="caution">
    <text evidence="10">The sequence shown here is derived from an EMBL/GenBank/DDBJ whole genome shotgun (WGS) entry which is preliminary data.</text>
</comment>
<comment type="function">
    <text evidence="6">Part of a membrane-bound complex that couples electron transfer with translocation of ions across the membrane.</text>
</comment>
<keyword evidence="6 8" id="KW-0812">Transmembrane</keyword>
<comment type="subcellular location">
    <subcellularLocation>
        <location evidence="6">Cell inner membrane</location>
        <topology evidence="6">Single-pass membrane protein</topology>
    </subcellularLocation>
</comment>
<keyword evidence="6" id="KW-0997">Cell inner membrane</keyword>
<dbReference type="NCBIfam" id="NF002519">
    <property type="entry name" value="PRK01908.1"/>
    <property type="match status" value="1"/>
</dbReference>
<keyword evidence="1 6" id="KW-0813">Transport</keyword>
<evidence type="ECO:0000256" key="4">
    <source>
        <dbReference type="ARBA" id="ARBA00022643"/>
    </source>
</evidence>
<organism evidence="10 11">
    <name type="scientific">Corallincola platygyrae</name>
    <dbReference type="NCBI Taxonomy" id="1193278"/>
    <lineage>
        <taxon>Bacteria</taxon>
        <taxon>Pseudomonadati</taxon>
        <taxon>Pseudomonadota</taxon>
        <taxon>Gammaproteobacteria</taxon>
        <taxon>Alteromonadales</taxon>
        <taxon>Psychromonadaceae</taxon>
        <taxon>Corallincola</taxon>
    </lineage>
</organism>
<keyword evidence="6" id="KW-1003">Cell membrane</keyword>
<dbReference type="SMART" id="SM00900">
    <property type="entry name" value="FMN_bind"/>
    <property type="match status" value="1"/>
</dbReference>
<sequence length="246" mass="26332">MPAKDMSTLIANLFPCVEKLRDKLGYQVFLLATSTGIATLFLLLTNLVTSPAIAMRAQEDQLAGLAQVMPPTLYKNDILSTRQQLSVQGQQYQIFTAEAEPGVITGYVLETEAPGYAGPIRLIIGVAIDGSLIGVRVLSHSETPGLGDKIEVAKSDWIRSFDGHSLDNTSAPDWAVKKDGGSFDQFSGATITPRAIVTSVHKSLQDLSEAIQALAKPEPQETLTTAPITPTQPAERTVPTLQEASS</sequence>
<evidence type="ECO:0000313" key="10">
    <source>
        <dbReference type="EMBL" id="MFD2094525.1"/>
    </source>
</evidence>
<keyword evidence="6" id="KW-1278">Translocase</keyword>
<evidence type="ECO:0000256" key="5">
    <source>
        <dbReference type="ARBA" id="ARBA00022982"/>
    </source>
</evidence>
<dbReference type="PANTHER" id="PTHR36118">
    <property type="entry name" value="ION-TRANSLOCATING OXIDOREDUCTASE COMPLEX SUBUNIT G"/>
    <property type="match status" value="1"/>
</dbReference>
<dbReference type="Proteomes" id="UP001597380">
    <property type="component" value="Unassembled WGS sequence"/>
</dbReference>
<keyword evidence="2 6" id="KW-0597">Phosphoprotein</keyword>
<proteinExistence type="inferred from homology"/>